<feature type="transmembrane region" description="Helical" evidence="7">
    <location>
        <begin position="321"/>
        <end position="347"/>
    </location>
</feature>
<evidence type="ECO:0000313" key="11">
    <source>
        <dbReference type="Proteomes" id="UP000251835"/>
    </source>
</evidence>
<dbReference type="PANTHER" id="PTHR30489:SF0">
    <property type="entry name" value="LIPOPROTEIN-RELEASING SYSTEM TRANSMEMBRANE PROTEIN LOLE"/>
    <property type="match status" value="1"/>
</dbReference>
<keyword evidence="6 7" id="KW-0472">Membrane</keyword>
<keyword evidence="4 7" id="KW-0812">Transmembrane</keyword>
<evidence type="ECO:0000256" key="4">
    <source>
        <dbReference type="ARBA" id="ARBA00022692"/>
    </source>
</evidence>
<evidence type="ECO:0000256" key="6">
    <source>
        <dbReference type="ARBA" id="ARBA00023136"/>
    </source>
</evidence>
<dbReference type="RefSeq" id="WP_116495649.1">
    <property type="nucleotide sequence ID" value="NZ_QENZ01000003.1"/>
</dbReference>
<comment type="caution">
    <text evidence="10">The sequence shown here is derived from an EMBL/GenBank/DDBJ whole genome shotgun (WGS) entry which is preliminary data.</text>
</comment>
<accession>A0A7L4UQR0</accession>
<keyword evidence="10" id="KW-0449">Lipoprotein</keyword>
<evidence type="ECO:0000259" key="8">
    <source>
        <dbReference type="Pfam" id="PF02687"/>
    </source>
</evidence>
<reference evidence="10 11" key="1">
    <citation type="submission" date="2018-05" db="EMBL/GenBank/DDBJ databases">
        <title>Genomic Encyclopedia of Type Strains, Phase IV (KMG-IV): sequencing the most valuable type-strain genomes for metagenomic binning, comparative biology and taxonomic classification.</title>
        <authorList>
            <person name="Goeker M."/>
        </authorList>
    </citation>
    <scope>NUCLEOTIDE SEQUENCE [LARGE SCALE GENOMIC DNA]</scope>
    <source>
        <strain evidence="10 11">DSM 28579</strain>
    </source>
</reference>
<gene>
    <name evidence="10" type="ORF">C7377_0388</name>
</gene>
<dbReference type="Pfam" id="PF02687">
    <property type="entry name" value="FtsX"/>
    <property type="match status" value="1"/>
</dbReference>
<dbReference type="AlphaFoldDB" id="A0A7L4UQR0"/>
<dbReference type="PANTHER" id="PTHR30489">
    <property type="entry name" value="LIPOPROTEIN-RELEASING SYSTEM TRANSMEMBRANE PROTEIN LOLE"/>
    <property type="match status" value="1"/>
</dbReference>
<comment type="subcellular location">
    <subcellularLocation>
        <location evidence="1">Cell membrane</location>
        <topology evidence="1">Multi-pass membrane protein</topology>
    </subcellularLocation>
</comment>
<feature type="transmembrane region" description="Helical" evidence="7">
    <location>
        <begin position="273"/>
        <end position="300"/>
    </location>
</feature>
<feature type="transmembrane region" description="Helical" evidence="7">
    <location>
        <begin position="20"/>
        <end position="46"/>
    </location>
</feature>
<evidence type="ECO:0000256" key="7">
    <source>
        <dbReference type="SAM" id="Phobius"/>
    </source>
</evidence>
<keyword evidence="3" id="KW-1003">Cell membrane</keyword>
<evidence type="ECO:0000313" key="10">
    <source>
        <dbReference type="EMBL" id="PVX52090.1"/>
    </source>
</evidence>
<dbReference type="InterPro" id="IPR051447">
    <property type="entry name" value="Lipoprotein-release_system"/>
</dbReference>
<keyword evidence="5 7" id="KW-1133">Transmembrane helix</keyword>
<name>A0A7L4UQR0_BALHA</name>
<evidence type="ECO:0000259" key="9">
    <source>
        <dbReference type="Pfam" id="PF12704"/>
    </source>
</evidence>
<dbReference type="InterPro" id="IPR025857">
    <property type="entry name" value="MacB_PCD"/>
</dbReference>
<feature type="domain" description="ABC3 transporter permease C-terminal" evidence="8">
    <location>
        <begin position="279"/>
        <end position="396"/>
    </location>
</feature>
<dbReference type="InterPro" id="IPR003838">
    <property type="entry name" value="ABC3_permease_C"/>
</dbReference>
<sequence length="406" mass="45546">MKLPLQIAKRYLFSEKKTNVINILSLLSVIGVLLSTAALVIVLSVFNGFEEQILDAYNPVSPDVRITPKEGKRFIPSQELLQKIKYTEGVELVVPIITERGVLQLEERTAIATFIGLPDEGTAIYNFDTLMVAGSFYTQHDEQEFIVLGYPIAAQLQANLFSLEPIGIYATKRGRRSTTQLSQSFKKELIRPAGIYEGIAKFSSEYVIVSYDFAKELFSMGESVSMLEIKTSANESHTKVRDRLQRLLGDAFVVKGRYQLDDTLFKMLKMEKFFVFATLAIILLIAAFNIVGSLSMIIIDKKEDIAVLKSMGATRTLIKRIFVLESLMISLFGAFIGLLIGLGVSWLQWQYGLVRMQGSYGSIPFPISVQWKDIGLIALVVLVIGFLIAMFTVRSIPKELRIENMH</sequence>
<dbReference type="Proteomes" id="UP000251835">
    <property type="component" value="Unassembled WGS sequence"/>
</dbReference>
<feature type="transmembrane region" description="Helical" evidence="7">
    <location>
        <begin position="374"/>
        <end position="393"/>
    </location>
</feature>
<evidence type="ECO:0000256" key="1">
    <source>
        <dbReference type="ARBA" id="ARBA00004651"/>
    </source>
</evidence>
<protein>
    <submittedName>
        <fullName evidence="10">Lipoprotein-releasing system permease protein</fullName>
    </submittedName>
</protein>
<dbReference type="GO" id="GO:0044874">
    <property type="term" value="P:lipoprotein localization to outer membrane"/>
    <property type="evidence" value="ECO:0007669"/>
    <property type="project" value="TreeGrafter"/>
</dbReference>
<dbReference type="OrthoDB" id="1522724at2"/>
<evidence type="ECO:0000256" key="3">
    <source>
        <dbReference type="ARBA" id="ARBA00022475"/>
    </source>
</evidence>
<dbReference type="GO" id="GO:0098797">
    <property type="term" value="C:plasma membrane protein complex"/>
    <property type="evidence" value="ECO:0007669"/>
    <property type="project" value="TreeGrafter"/>
</dbReference>
<dbReference type="Pfam" id="PF12704">
    <property type="entry name" value="MacB_PCD"/>
    <property type="match status" value="1"/>
</dbReference>
<comment type="similarity">
    <text evidence="2">Belongs to the ABC-4 integral membrane protein family. LolC/E subfamily.</text>
</comment>
<feature type="domain" description="MacB-like periplasmic core" evidence="9">
    <location>
        <begin position="25"/>
        <end position="246"/>
    </location>
</feature>
<evidence type="ECO:0000256" key="5">
    <source>
        <dbReference type="ARBA" id="ARBA00022989"/>
    </source>
</evidence>
<keyword evidence="11" id="KW-1185">Reference proteome</keyword>
<organism evidence="10 11">
    <name type="scientific">Balneicella halophila</name>
    <dbReference type="NCBI Taxonomy" id="1537566"/>
    <lineage>
        <taxon>Bacteria</taxon>
        <taxon>Pseudomonadati</taxon>
        <taxon>Bacteroidota</taxon>
        <taxon>Bacteroidia</taxon>
        <taxon>Bacteroidales</taxon>
        <taxon>Balneicellaceae</taxon>
        <taxon>Balneicella</taxon>
    </lineage>
</organism>
<dbReference type="EMBL" id="QENZ01000003">
    <property type="protein sequence ID" value="PVX52090.1"/>
    <property type="molecule type" value="Genomic_DNA"/>
</dbReference>
<evidence type="ECO:0000256" key="2">
    <source>
        <dbReference type="ARBA" id="ARBA00005236"/>
    </source>
</evidence>
<proteinExistence type="inferred from homology"/>